<evidence type="ECO:0000256" key="6">
    <source>
        <dbReference type="ARBA" id="ARBA00023163"/>
    </source>
</evidence>
<dbReference type="Gene3D" id="1.10.10.1070">
    <property type="entry name" value="Zinc finger, BED domain-containing"/>
    <property type="match status" value="1"/>
</dbReference>
<evidence type="ECO:0000313" key="12">
    <source>
        <dbReference type="Proteomes" id="UP000830375"/>
    </source>
</evidence>
<keyword evidence="11" id="KW-0436">Ligase</keyword>
<keyword evidence="2" id="KW-0479">Metal-binding</keyword>
<name>A0ABQ8MHJ1_LABRO</name>
<dbReference type="Pfam" id="PF04937">
    <property type="entry name" value="DUF659"/>
    <property type="match status" value="1"/>
</dbReference>
<feature type="domain" description="BED-type" evidence="10">
    <location>
        <begin position="3"/>
        <end position="54"/>
    </location>
</feature>
<proteinExistence type="predicted"/>
<evidence type="ECO:0000256" key="9">
    <source>
        <dbReference type="SAM" id="MobiDB-lite"/>
    </source>
</evidence>
<protein>
    <submittedName>
        <fullName evidence="11">E3 SUMO-protein ligase ZBED1</fullName>
    </submittedName>
</protein>
<reference evidence="11 12" key="1">
    <citation type="submission" date="2022-01" db="EMBL/GenBank/DDBJ databases">
        <title>A high-quality chromosome-level genome assembly of rohu carp, Labeo rohita.</title>
        <authorList>
            <person name="Arick M.A. II"/>
            <person name="Hsu C.-Y."/>
            <person name="Magbanua Z."/>
            <person name="Pechanova O."/>
            <person name="Grover C."/>
            <person name="Miller E."/>
            <person name="Thrash A."/>
            <person name="Ezzel L."/>
            <person name="Alam S."/>
            <person name="Benzie J."/>
            <person name="Hamilton M."/>
            <person name="Karsi A."/>
            <person name="Lawrence M.L."/>
            <person name="Peterson D.G."/>
        </authorList>
    </citation>
    <scope>NUCLEOTIDE SEQUENCE [LARGE SCALE GENOMIC DNA]</scope>
    <source>
        <strain evidence="12">BAU-BD-2019</strain>
        <tissue evidence="11">Blood</tissue>
    </source>
</reference>
<keyword evidence="7" id="KW-0539">Nucleus</keyword>
<feature type="region of interest" description="Disordered" evidence="9">
    <location>
        <begin position="54"/>
        <end position="79"/>
    </location>
</feature>
<comment type="subcellular location">
    <subcellularLocation>
        <location evidence="1">Nucleus</location>
    </subcellularLocation>
</comment>
<dbReference type="SUPFAM" id="SSF57667">
    <property type="entry name" value="beta-beta-alpha zinc fingers"/>
    <property type="match status" value="1"/>
</dbReference>
<dbReference type="InterPro" id="IPR052035">
    <property type="entry name" value="ZnF_BED_domain_contain"/>
</dbReference>
<dbReference type="SUPFAM" id="SSF53098">
    <property type="entry name" value="Ribonuclease H-like"/>
    <property type="match status" value="1"/>
</dbReference>
<keyword evidence="6" id="KW-0804">Transcription</keyword>
<dbReference type="InterPro" id="IPR036236">
    <property type="entry name" value="Znf_C2H2_sf"/>
</dbReference>
<gene>
    <name evidence="11" type="ORF">H4Q32_001171</name>
</gene>
<evidence type="ECO:0000256" key="3">
    <source>
        <dbReference type="ARBA" id="ARBA00022771"/>
    </source>
</evidence>
<evidence type="ECO:0000259" key="10">
    <source>
        <dbReference type="PROSITE" id="PS50808"/>
    </source>
</evidence>
<keyword evidence="4" id="KW-0862">Zinc</keyword>
<dbReference type="Pfam" id="PF02892">
    <property type="entry name" value="zf-BED"/>
    <property type="match status" value="1"/>
</dbReference>
<evidence type="ECO:0000256" key="7">
    <source>
        <dbReference type="ARBA" id="ARBA00023242"/>
    </source>
</evidence>
<evidence type="ECO:0000313" key="11">
    <source>
        <dbReference type="EMBL" id="KAI2662343.1"/>
    </source>
</evidence>
<dbReference type="SUPFAM" id="SSF140996">
    <property type="entry name" value="Hermes dimerisation domain"/>
    <property type="match status" value="1"/>
</dbReference>
<accession>A0ABQ8MHJ1</accession>
<keyword evidence="12" id="KW-1185">Reference proteome</keyword>
<organism evidence="11 12">
    <name type="scientific">Labeo rohita</name>
    <name type="common">Indian major carp</name>
    <name type="synonym">Cyprinus rohita</name>
    <dbReference type="NCBI Taxonomy" id="84645"/>
    <lineage>
        <taxon>Eukaryota</taxon>
        <taxon>Metazoa</taxon>
        <taxon>Chordata</taxon>
        <taxon>Craniata</taxon>
        <taxon>Vertebrata</taxon>
        <taxon>Euteleostomi</taxon>
        <taxon>Actinopterygii</taxon>
        <taxon>Neopterygii</taxon>
        <taxon>Teleostei</taxon>
        <taxon>Ostariophysi</taxon>
        <taxon>Cypriniformes</taxon>
        <taxon>Cyprinidae</taxon>
        <taxon>Labeoninae</taxon>
        <taxon>Labeonini</taxon>
        <taxon>Labeo</taxon>
    </lineage>
</organism>
<evidence type="ECO:0000256" key="2">
    <source>
        <dbReference type="ARBA" id="ARBA00022723"/>
    </source>
</evidence>
<dbReference type="EMBL" id="JACTAM010000007">
    <property type="protein sequence ID" value="KAI2662343.1"/>
    <property type="molecule type" value="Genomic_DNA"/>
</dbReference>
<dbReference type="InterPro" id="IPR007021">
    <property type="entry name" value="DUF659"/>
</dbReference>
<dbReference type="GO" id="GO:0016874">
    <property type="term" value="F:ligase activity"/>
    <property type="evidence" value="ECO:0007669"/>
    <property type="project" value="UniProtKB-KW"/>
</dbReference>
<comment type="caution">
    <text evidence="11">The sequence shown here is derived from an EMBL/GenBank/DDBJ whole genome shotgun (WGS) entry which is preliminary data.</text>
</comment>
<evidence type="ECO:0000256" key="5">
    <source>
        <dbReference type="ARBA" id="ARBA00023015"/>
    </source>
</evidence>
<dbReference type="PROSITE" id="PS50808">
    <property type="entry name" value="ZF_BED"/>
    <property type="match status" value="1"/>
</dbReference>
<keyword evidence="5" id="KW-0805">Transcription regulation</keyword>
<dbReference type="Proteomes" id="UP000830375">
    <property type="component" value="Unassembled WGS sequence"/>
</dbReference>
<evidence type="ECO:0000256" key="1">
    <source>
        <dbReference type="ARBA" id="ARBA00004123"/>
    </source>
</evidence>
<dbReference type="InterPro" id="IPR012337">
    <property type="entry name" value="RNaseH-like_sf"/>
</dbReference>
<evidence type="ECO:0000256" key="4">
    <source>
        <dbReference type="ARBA" id="ARBA00022833"/>
    </source>
</evidence>
<dbReference type="PANTHER" id="PTHR46481">
    <property type="entry name" value="ZINC FINGER BED DOMAIN-CONTAINING PROTEIN 4"/>
    <property type="match status" value="1"/>
</dbReference>
<dbReference type="SMART" id="SM00614">
    <property type="entry name" value="ZnF_BED"/>
    <property type="match status" value="1"/>
</dbReference>
<sequence>MATPTSAVWKYFNQTEDKTKVRCDICKRCLKFNSSTSCMWKHLKAFHRTELASLQRPSTTASQDEMDEGAESGNCPPPAKRPIQTVMHQYAIKDPYLPNSIPKKRLDNKLLKMMVKDMQPYNIVNDEGFREFVYALDPRYQLPSRSTLIRNLEEQYDTTKTSLKKKMEEADHISVTTDMWTSINTEAYLAVTAHFIIDDSLMSCLLDVHRFPQRHTADEIAAALHEIFRDFNIENKVGCVVTDNAANMVAAVKKLVLRHMPCFAHTLNLIVKDGLSAVAELTETREKVKRIVGHFKSSCVSMEKLSKYQREMKLPEYKLVQEVETRWNSTYLMLERFLAVKVPLLLSKATILDPRFKTLGFISPQKADEAVKSLSSEGAIRTGTSIYTFSFFNSK</sequence>
<dbReference type="PANTHER" id="PTHR46481:SF10">
    <property type="entry name" value="ZINC FINGER BED DOMAIN-CONTAINING PROTEIN 39"/>
    <property type="match status" value="1"/>
</dbReference>
<evidence type="ECO:0000256" key="8">
    <source>
        <dbReference type="PROSITE-ProRule" id="PRU00027"/>
    </source>
</evidence>
<dbReference type="InterPro" id="IPR003656">
    <property type="entry name" value="Znf_BED"/>
</dbReference>
<keyword evidence="3 8" id="KW-0863">Zinc-finger</keyword>